<dbReference type="PIR" id="T44766">
    <property type="entry name" value="T44766"/>
</dbReference>
<dbReference type="EMBL" id="AL023514">
    <property type="protein sequence ID" value="CAA18954.1"/>
    <property type="molecule type" value="Genomic_DNA"/>
</dbReference>
<proteinExistence type="predicted"/>
<accession>O32926</accession>
<dbReference type="AlphaFoldDB" id="O32926"/>
<sequence>MLTPLGLQLSTAKTKTAHFGNWYGLSRLPHRVDTQEGNDHVGMSRTCIADRARRSVKAKIRALANRKSQRNPGAVLAQINHRWFRALYRRRWKDIRRQFTTSEKR</sequence>
<reference evidence="1" key="3">
    <citation type="submission" date="1997-10" db="EMBL/GenBank/DDBJ databases">
        <authorList>
            <person name="Parkhill J."/>
            <person name="Barrell B.G."/>
            <person name="Rajandream M.A."/>
        </authorList>
    </citation>
    <scope>NUCLEOTIDE SEQUENCE</scope>
</reference>
<evidence type="ECO:0000313" key="1">
    <source>
        <dbReference type="EMBL" id="CAA15482.1"/>
    </source>
</evidence>
<reference evidence="1" key="2">
    <citation type="submission" date="1997-10" db="EMBL/GenBank/DDBJ databases">
        <authorList>
            <person name="Skelton J."/>
            <person name="Churcher C.M."/>
        </authorList>
    </citation>
    <scope>NUCLEOTIDE SEQUENCE</scope>
</reference>
<dbReference type="EMBL" id="AL008609">
    <property type="protein sequence ID" value="CAA15482.1"/>
    <property type="molecule type" value="Genomic_DNA"/>
</dbReference>
<reference evidence="1" key="1">
    <citation type="journal article" date="1993" name="Mol. Microbiol.">
        <title>Use of an ordered cosmid library to deduce the genomic organization of Mycobacterium leprae.</title>
        <authorList>
            <person name="Eiglmeier K."/>
            <person name="Honore N."/>
            <person name="Woods S.A."/>
            <person name="Caudron B."/>
            <person name="Cole S.T."/>
        </authorList>
    </citation>
    <scope>NUCLEOTIDE SEQUENCE</scope>
</reference>
<protein>
    <submittedName>
        <fullName evidence="2">Uncharacterized protein MLCB4.33</fullName>
    </submittedName>
</protein>
<organism evidence="1">
    <name type="scientific">Mycobacterium leprae</name>
    <dbReference type="NCBI Taxonomy" id="1769"/>
    <lineage>
        <taxon>Bacteria</taxon>
        <taxon>Bacillati</taxon>
        <taxon>Actinomycetota</taxon>
        <taxon>Actinomycetes</taxon>
        <taxon>Mycobacteriales</taxon>
        <taxon>Mycobacteriaceae</taxon>
        <taxon>Mycobacterium</taxon>
    </lineage>
</organism>
<gene>
    <name evidence="1" type="primary">MLCBB1788.50</name>
    <name evidence="2" type="synonym">MLCB4.33</name>
</gene>
<name>O32926_MYCLR</name>
<reference evidence="2" key="4">
    <citation type="submission" date="1998-05" db="EMBL/GenBank/DDBJ databases">
        <authorList>
            <person name="Murphy L."/>
            <person name="Harris D."/>
        </authorList>
    </citation>
    <scope>NUCLEOTIDE SEQUENCE</scope>
</reference>
<evidence type="ECO:0000313" key="2">
    <source>
        <dbReference type="EMBL" id="CAA18954.1"/>
    </source>
</evidence>